<dbReference type="PANTHER" id="PTHR35526:SF3">
    <property type="entry name" value="ANTI-SIGMA-F FACTOR RSBW"/>
    <property type="match status" value="1"/>
</dbReference>
<dbReference type="Proteomes" id="UP000178735">
    <property type="component" value="Unassembled WGS sequence"/>
</dbReference>
<evidence type="ECO:0000313" key="4">
    <source>
        <dbReference type="Proteomes" id="UP000178735"/>
    </source>
</evidence>
<dbReference type="InterPro" id="IPR036890">
    <property type="entry name" value="HATPase_C_sf"/>
</dbReference>
<name>A0A1F7WM37_9BACT</name>
<evidence type="ECO:0000256" key="1">
    <source>
        <dbReference type="ARBA" id="ARBA00022527"/>
    </source>
</evidence>
<dbReference type="InterPro" id="IPR003594">
    <property type="entry name" value="HATPase_dom"/>
</dbReference>
<dbReference type="Pfam" id="PF13581">
    <property type="entry name" value="HATPase_c_2"/>
    <property type="match status" value="1"/>
</dbReference>
<organism evidence="3 4">
    <name type="scientific">Candidatus Wallbacteria bacterium GWC2_49_35</name>
    <dbReference type="NCBI Taxonomy" id="1817813"/>
    <lineage>
        <taxon>Bacteria</taxon>
        <taxon>Candidatus Walliibacteriota</taxon>
    </lineage>
</organism>
<feature type="domain" description="Histidine kinase/HSP90-like ATPase" evidence="2">
    <location>
        <begin position="15"/>
        <end position="136"/>
    </location>
</feature>
<reference evidence="3 4" key="1">
    <citation type="journal article" date="2016" name="Nat. Commun.">
        <title>Thousands of microbial genomes shed light on interconnected biogeochemical processes in an aquifer system.</title>
        <authorList>
            <person name="Anantharaman K."/>
            <person name="Brown C.T."/>
            <person name="Hug L.A."/>
            <person name="Sharon I."/>
            <person name="Castelle C.J."/>
            <person name="Probst A.J."/>
            <person name="Thomas B.C."/>
            <person name="Singh A."/>
            <person name="Wilkins M.J."/>
            <person name="Karaoz U."/>
            <person name="Brodie E.L."/>
            <person name="Williams K.H."/>
            <person name="Hubbard S.S."/>
            <person name="Banfield J.F."/>
        </authorList>
    </citation>
    <scope>NUCLEOTIDE SEQUENCE [LARGE SCALE GENOMIC DNA]</scope>
</reference>
<keyword evidence="1" id="KW-0723">Serine/threonine-protein kinase</keyword>
<gene>
    <name evidence="3" type="ORF">A2008_03275</name>
</gene>
<sequence>MVETVTIEKRLSINSDIAKIQAVRQSVLLEMAGHNFDEESKMAVAVALDECLTNAIKHGNKNNKKLLVEITYKINSAGVEITIKDQGSGFDWRGSTRLRGGDDFTGYELCGRGLFMINNMMTSVAYNDNGNQVTIIRSNLN</sequence>
<protein>
    <recommendedName>
        <fullName evidence="2">Histidine kinase/HSP90-like ATPase domain-containing protein</fullName>
    </recommendedName>
</protein>
<dbReference type="PANTHER" id="PTHR35526">
    <property type="entry name" value="ANTI-SIGMA-F FACTOR RSBW-RELATED"/>
    <property type="match status" value="1"/>
</dbReference>
<dbReference type="GO" id="GO:0004674">
    <property type="term" value="F:protein serine/threonine kinase activity"/>
    <property type="evidence" value="ECO:0007669"/>
    <property type="project" value="UniProtKB-KW"/>
</dbReference>
<dbReference type="SUPFAM" id="SSF55874">
    <property type="entry name" value="ATPase domain of HSP90 chaperone/DNA topoisomerase II/histidine kinase"/>
    <property type="match status" value="1"/>
</dbReference>
<keyword evidence="1" id="KW-0808">Transferase</keyword>
<dbReference type="STRING" id="1817813.A2008_03275"/>
<evidence type="ECO:0000313" key="3">
    <source>
        <dbReference type="EMBL" id="OGM03902.1"/>
    </source>
</evidence>
<proteinExistence type="predicted"/>
<dbReference type="Gene3D" id="3.30.565.10">
    <property type="entry name" value="Histidine kinase-like ATPase, C-terminal domain"/>
    <property type="match status" value="1"/>
</dbReference>
<comment type="caution">
    <text evidence="3">The sequence shown here is derived from an EMBL/GenBank/DDBJ whole genome shotgun (WGS) entry which is preliminary data.</text>
</comment>
<dbReference type="InterPro" id="IPR050267">
    <property type="entry name" value="Anti-sigma-factor_SerPK"/>
</dbReference>
<dbReference type="AlphaFoldDB" id="A0A1F7WM37"/>
<dbReference type="EMBL" id="MGFH01000153">
    <property type="protein sequence ID" value="OGM03902.1"/>
    <property type="molecule type" value="Genomic_DNA"/>
</dbReference>
<evidence type="ECO:0000259" key="2">
    <source>
        <dbReference type="Pfam" id="PF13581"/>
    </source>
</evidence>
<accession>A0A1F7WM37</accession>
<keyword evidence="1" id="KW-0418">Kinase</keyword>
<dbReference type="CDD" id="cd16936">
    <property type="entry name" value="HATPase_RsbW-like"/>
    <property type="match status" value="1"/>
</dbReference>